<evidence type="ECO:0000313" key="5">
    <source>
        <dbReference type="Proteomes" id="UP000616769"/>
    </source>
</evidence>
<reference evidence="3" key="4">
    <citation type="submission" date="2022-06" db="UniProtKB">
        <authorList>
            <consortium name="EnsemblMetazoa"/>
        </authorList>
    </citation>
    <scope>IDENTIFICATION</scope>
</reference>
<dbReference type="Proteomes" id="UP000070412">
    <property type="component" value="Unassembled WGS sequence"/>
</dbReference>
<evidence type="ECO:0000313" key="2">
    <source>
        <dbReference type="EMBL" id="KPM09833.1"/>
    </source>
</evidence>
<dbReference type="EMBL" id="WVUK01000053">
    <property type="protein sequence ID" value="KAF7494216.1"/>
    <property type="molecule type" value="Genomic_DNA"/>
</dbReference>
<dbReference type="EMBL" id="JXLN01014124">
    <property type="protein sequence ID" value="KPM09833.1"/>
    <property type="molecule type" value="Genomic_DNA"/>
</dbReference>
<organism evidence="2 5">
    <name type="scientific">Sarcoptes scabiei</name>
    <name type="common">Itch mite</name>
    <name type="synonym">Acarus scabiei</name>
    <dbReference type="NCBI Taxonomy" id="52283"/>
    <lineage>
        <taxon>Eukaryota</taxon>
        <taxon>Metazoa</taxon>
        <taxon>Ecdysozoa</taxon>
        <taxon>Arthropoda</taxon>
        <taxon>Chelicerata</taxon>
        <taxon>Arachnida</taxon>
        <taxon>Acari</taxon>
        <taxon>Acariformes</taxon>
        <taxon>Sarcoptiformes</taxon>
        <taxon>Astigmata</taxon>
        <taxon>Psoroptidia</taxon>
        <taxon>Sarcoptoidea</taxon>
        <taxon>Sarcoptidae</taxon>
        <taxon>Sarcoptinae</taxon>
        <taxon>Sarcoptes</taxon>
    </lineage>
</organism>
<gene>
    <name evidence="2" type="ORF">QR98_0083780</name>
    <name evidence="1" type="ORF">SSS_8597</name>
</gene>
<proteinExistence type="predicted"/>
<dbReference type="EnsemblMetazoa" id="SSS_8597s_mrna">
    <property type="protein sequence ID" value="KAF7494216.1"/>
    <property type="gene ID" value="SSS_8597"/>
</dbReference>
<dbReference type="VEuPathDB" id="VectorBase:SSCA003750"/>
<sequence>MSQSNESIGTALLDQLEQIQSESSRINKKLSHLIDEIVLIEKMHCSVNKMIEHLFKLTSMQDFFNRFDDRRKHSEGENHKRLILNDENAAIVDVNSLIDRLSENEVNNLTDNELNQYIDLLYDQIIVDDQTIAIKFENLIAEVFEDDAEDDVSGFDIIHENDLTKDDNHNGICLQIPTDEDDYDDNASMVTAKESRFVSSSDDDCCFLSPEIQPESRSTNRFLLKRSIKIDHDDEDLDLMIRFPATKETILPFETEQSNQIEESIDAKAFADVIDESGLEPTPKSLSSSSLRIVSSRKNSIKKLIFDQSNYDETLDCHQSDSISSKQKSRSPSLDSSIIGERNYDWRTVRNLWERRSLGPHHSSIRSKNFPNNLTIRIAQE</sequence>
<dbReference type="AlphaFoldDB" id="A0A132AFX4"/>
<keyword evidence="4" id="KW-1185">Reference proteome</keyword>
<reference evidence="4" key="2">
    <citation type="journal article" date="2020" name="PLoS Negl. Trop. Dis.">
        <title>High-quality nuclear genome for Sarcoptes scabiei-A critical resource for a neglected parasite.</title>
        <authorList>
            <person name="Korhonen P.K."/>
            <person name="Gasser R.B."/>
            <person name="Ma G."/>
            <person name="Wang T."/>
            <person name="Stroehlein A.J."/>
            <person name="Young N.D."/>
            <person name="Ang C.S."/>
            <person name="Fernando D.D."/>
            <person name="Lu H.C."/>
            <person name="Taylor S."/>
            <person name="Reynolds S.L."/>
            <person name="Mofiz E."/>
            <person name="Najaraj S.H."/>
            <person name="Gowda H."/>
            <person name="Madugundu A."/>
            <person name="Renuse S."/>
            <person name="Holt D."/>
            <person name="Pandey A."/>
            <person name="Papenfuss A.T."/>
            <person name="Fischer K."/>
        </authorList>
    </citation>
    <scope>NUCLEOTIDE SEQUENCE [LARGE SCALE GENOMIC DNA]</scope>
</reference>
<reference evidence="1" key="3">
    <citation type="submission" date="2020-01" db="EMBL/GenBank/DDBJ databases">
        <authorList>
            <person name="Korhonen P.K.K."/>
            <person name="Guangxu M.G."/>
            <person name="Wang T.W."/>
            <person name="Stroehlein A.J.S."/>
            <person name="Young N.D."/>
            <person name="Ang C.-S.A."/>
            <person name="Fernando D.W.F."/>
            <person name="Lu H.L."/>
            <person name="Taylor S.T."/>
            <person name="Ehtesham M.E.M."/>
            <person name="Najaraj S.H.N."/>
            <person name="Harsha G.H.G."/>
            <person name="Madugundu A.M."/>
            <person name="Renuse S.R."/>
            <person name="Holt D.H."/>
            <person name="Pandey A.P."/>
            <person name="Papenfuss A.P."/>
            <person name="Gasser R.B.G."/>
            <person name="Fischer K.F."/>
        </authorList>
    </citation>
    <scope>NUCLEOTIDE SEQUENCE</scope>
    <source>
        <strain evidence="1">SSS_KF_BRIS2020</strain>
    </source>
</reference>
<evidence type="ECO:0000313" key="4">
    <source>
        <dbReference type="Proteomes" id="UP000070412"/>
    </source>
</evidence>
<name>A0A132AFX4_SARSC</name>
<protein>
    <submittedName>
        <fullName evidence="2 3">Uncharacterized protein</fullName>
    </submittedName>
</protein>
<evidence type="ECO:0000313" key="1">
    <source>
        <dbReference type="EMBL" id="KAF7494216.1"/>
    </source>
</evidence>
<reference evidence="2 5" key="1">
    <citation type="journal article" date="2015" name="Parasit. Vectors">
        <title>Draft genome of the scabies mite.</title>
        <authorList>
            <person name="Rider S.D.Jr."/>
            <person name="Morgan M.S."/>
            <person name="Arlian L.G."/>
        </authorList>
    </citation>
    <scope>NUCLEOTIDE SEQUENCE [LARGE SCALE GENOMIC DNA]</scope>
    <source>
        <strain evidence="2">Arlian Lab</strain>
    </source>
</reference>
<evidence type="ECO:0000313" key="3">
    <source>
        <dbReference type="EnsemblMetazoa" id="KAF7494216.1"/>
    </source>
</evidence>
<dbReference type="Proteomes" id="UP000616769">
    <property type="component" value="Unassembled WGS sequence"/>
</dbReference>
<accession>A0A132AFX4</accession>